<organism evidence="1 2">
    <name type="scientific">Macrolepiota fuliginosa MF-IS2</name>
    <dbReference type="NCBI Taxonomy" id="1400762"/>
    <lineage>
        <taxon>Eukaryota</taxon>
        <taxon>Fungi</taxon>
        <taxon>Dikarya</taxon>
        <taxon>Basidiomycota</taxon>
        <taxon>Agaricomycotina</taxon>
        <taxon>Agaricomycetes</taxon>
        <taxon>Agaricomycetidae</taxon>
        <taxon>Agaricales</taxon>
        <taxon>Agaricineae</taxon>
        <taxon>Agaricaceae</taxon>
        <taxon>Macrolepiota</taxon>
    </lineage>
</organism>
<sequence>MTKTMRTYEYKVSQFAKKLDIQRTHERQAKEAENRASVVLGTRAHEEAELCPTETLEISELGMSVRVPGDTNYGIGQVEEGILFEELPKETAKLDAFSKLINLQNANAKGIAYENKREIILEFSTPSNPFDPGAPRFKVHLTTFKSDLIHRRAKILHYLNSKDQDRYEVILPRPALEPGSVDGELVI</sequence>
<accession>A0A9P5X488</accession>
<evidence type="ECO:0000313" key="2">
    <source>
        <dbReference type="Proteomes" id="UP000807342"/>
    </source>
</evidence>
<keyword evidence="2" id="KW-1185">Reference proteome</keyword>
<dbReference type="AlphaFoldDB" id="A0A9P5X488"/>
<name>A0A9P5X488_9AGAR</name>
<reference evidence="1" key="1">
    <citation type="submission" date="2020-11" db="EMBL/GenBank/DDBJ databases">
        <authorList>
            <consortium name="DOE Joint Genome Institute"/>
            <person name="Ahrendt S."/>
            <person name="Riley R."/>
            <person name="Andreopoulos W."/>
            <person name="Labutti K."/>
            <person name="Pangilinan J."/>
            <person name="Ruiz-Duenas F.J."/>
            <person name="Barrasa J.M."/>
            <person name="Sanchez-Garcia M."/>
            <person name="Camarero S."/>
            <person name="Miyauchi S."/>
            <person name="Serrano A."/>
            <person name="Linde D."/>
            <person name="Babiker R."/>
            <person name="Drula E."/>
            <person name="Ayuso-Fernandez I."/>
            <person name="Pacheco R."/>
            <person name="Padilla G."/>
            <person name="Ferreira P."/>
            <person name="Barriuso J."/>
            <person name="Kellner H."/>
            <person name="Castanera R."/>
            <person name="Alfaro M."/>
            <person name="Ramirez L."/>
            <person name="Pisabarro A.G."/>
            <person name="Kuo A."/>
            <person name="Tritt A."/>
            <person name="Lipzen A."/>
            <person name="He G."/>
            <person name="Yan M."/>
            <person name="Ng V."/>
            <person name="Cullen D."/>
            <person name="Martin F."/>
            <person name="Rosso M.-N."/>
            <person name="Henrissat B."/>
            <person name="Hibbett D."/>
            <person name="Martinez A.T."/>
            <person name="Grigoriev I.V."/>
        </authorList>
    </citation>
    <scope>NUCLEOTIDE SEQUENCE</scope>
    <source>
        <strain evidence="1">MF-IS2</strain>
    </source>
</reference>
<proteinExistence type="predicted"/>
<dbReference type="EMBL" id="MU151404">
    <property type="protein sequence ID" value="KAF9444107.1"/>
    <property type="molecule type" value="Genomic_DNA"/>
</dbReference>
<dbReference type="Proteomes" id="UP000807342">
    <property type="component" value="Unassembled WGS sequence"/>
</dbReference>
<comment type="caution">
    <text evidence="1">The sequence shown here is derived from an EMBL/GenBank/DDBJ whole genome shotgun (WGS) entry which is preliminary data.</text>
</comment>
<protein>
    <submittedName>
        <fullName evidence="1">Uncharacterized protein</fullName>
    </submittedName>
</protein>
<dbReference type="OrthoDB" id="441444at2759"/>
<gene>
    <name evidence="1" type="ORF">P691DRAFT_796801</name>
</gene>
<evidence type="ECO:0000313" key="1">
    <source>
        <dbReference type="EMBL" id="KAF9444107.1"/>
    </source>
</evidence>